<gene>
    <name evidence="2" type="ORF">chiPu_0031982</name>
</gene>
<keyword evidence="3" id="KW-1185">Reference proteome</keyword>
<feature type="region of interest" description="Disordered" evidence="1">
    <location>
        <begin position="31"/>
        <end position="53"/>
    </location>
</feature>
<name>A0A401TYV7_CHIPU</name>
<evidence type="ECO:0000256" key="1">
    <source>
        <dbReference type="SAM" id="MobiDB-lite"/>
    </source>
</evidence>
<dbReference type="AlphaFoldDB" id="A0A401TYV7"/>
<evidence type="ECO:0000313" key="2">
    <source>
        <dbReference type="EMBL" id="GCC47805.1"/>
    </source>
</evidence>
<accession>A0A401TYV7</accession>
<protein>
    <submittedName>
        <fullName evidence="2">Uncharacterized protein</fullName>
    </submittedName>
</protein>
<organism evidence="2 3">
    <name type="scientific">Chiloscyllium punctatum</name>
    <name type="common">Brownbanded bambooshark</name>
    <name type="synonym">Hemiscyllium punctatum</name>
    <dbReference type="NCBI Taxonomy" id="137246"/>
    <lineage>
        <taxon>Eukaryota</taxon>
        <taxon>Metazoa</taxon>
        <taxon>Chordata</taxon>
        <taxon>Craniata</taxon>
        <taxon>Vertebrata</taxon>
        <taxon>Chondrichthyes</taxon>
        <taxon>Elasmobranchii</taxon>
        <taxon>Galeomorphii</taxon>
        <taxon>Galeoidea</taxon>
        <taxon>Orectolobiformes</taxon>
        <taxon>Hemiscylliidae</taxon>
        <taxon>Chiloscyllium</taxon>
    </lineage>
</organism>
<evidence type="ECO:0000313" key="3">
    <source>
        <dbReference type="Proteomes" id="UP000287033"/>
    </source>
</evidence>
<comment type="caution">
    <text evidence="2">The sequence shown here is derived from an EMBL/GenBank/DDBJ whole genome shotgun (WGS) entry which is preliminary data.</text>
</comment>
<dbReference type="Proteomes" id="UP000287033">
    <property type="component" value="Unassembled WGS sequence"/>
</dbReference>
<reference evidence="2 3" key="1">
    <citation type="journal article" date="2018" name="Nat. Ecol. Evol.">
        <title>Shark genomes provide insights into elasmobranch evolution and the origin of vertebrates.</title>
        <authorList>
            <person name="Hara Y"/>
            <person name="Yamaguchi K"/>
            <person name="Onimaru K"/>
            <person name="Kadota M"/>
            <person name="Koyanagi M"/>
            <person name="Keeley SD"/>
            <person name="Tatsumi K"/>
            <person name="Tanaka K"/>
            <person name="Motone F"/>
            <person name="Kageyama Y"/>
            <person name="Nozu R"/>
            <person name="Adachi N"/>
            <person name="Nishimura O"/>
            <person name="Nakagawa R"/>
            <person name="Tanegashima C"/>
            <person name="Kiyatake I"/>
            <person name="Matsumoto R"/>
            <person name="Murakumo K"/>
            <person name="Nishida K"/>
            <person name="Terakita A"/>
            <person name="Kuratani S"/>
            <person name="Sato K"/>
            <person name="Hyodo S Kuraku.S."/>
        </authorList>
    </citation>
    <scope>NUCLEOTIDE SEQUENCE [LARGE SCALE GENOMIC DNA]</scope>
</reference>
<proteinExistence type="predicted"/>
<dbReference type="EMBL" id="BEZZ01224239">
    <property type="protein sequence ID" value="GCC47805.1"/>
    <property type="molecule type" value="Genomic_DNA"/>
</dbReference>
<feature type="non-terminal residue" evidence="2">
    <location>
        <position position="71"/>
    </location>
</feature>
<sequence>MPRDRADEAVQVGVGGGVVGAQLVPGDLDVAGVPEDPANKAEEEDDGAGVDQQVPVVSAPALRLAEHPDEK</sequence>